<proteinExistence type="predicted"/>
<protein>
    <recommendedName>
        <fullName evidence="4">Cell surface protein</fullName>
    </recommendedName>
</protein>
<evidence type="ECO:0000313" key="2">
    <source>
        <dbReference type="EMBL" id="MBC5632240.1"/>
    </source>
</evidence>
<feature type="region of interest" description="Disordered" evidence="1">
    <location>
        <begin position="232"/>
        <end position="253"/>
    </location>
</feature>
<evidence type="ECO:0000313" key="3">
    <source>
        <dbReference type="Proteomes" id="UP000651475"/>
    </source>
</evidence>
<reference evidence="2 3" key="1">
    <citation type="submission" date="2020-08" db="EMBL/GenBank/DDBJ databases">
        <title>Genome public.</title>
        <authorList>
            <person name="Liu C."/>
            <person name="Sun Q."/>
        </authorList>
    </citation>
    <scope>NUCLEOTIDE SEQUENCE [LARGE SCALE GENOMIC DNA]</scope>
    <source>
        <strain evidence="2 3">NSJ-79</strain>
    </source>
</reference>
<dbReference type="Proteomes" id="UP000651475">
    <property type="component" value="Unassembled WGS sequence"/>
</dbReference>
<evidence type="ECO:0000256" key="1">
    <source>
        <dbReference type="SAM" id="MobiDB-lite"/>
    </source>
</evidence>
<dbReference type="Pfam" id="PF19775">
    <property type="entry name" value="DUF6261"/>
    <property type="match status" value="1"/>
</dbReference>
<gene>
    <name evidence="2" type="ORF">H8S65_05560</name>
</gene>
<comment type="caution">
    <text evidence="2">The sequence shown here is derived from an EMBL/GenBank/DDBJ whole genome shotgun (WGS) entry which is preliminary data.</text>
</comment>
<name>A0ABR7DMD8_9BACT</name>
<dbReference type="EMBL" id="JACOOJ010000006">
    <property type="protein sequence ID" value="MBC5632240.1"/>
    <property type="molecule type" value="Genomic_DNA"/>
</dbReference>
<sequence length="253" mass="27592">MKEIGTISLERMNNGAHYMYLLLILEKAEADATLKTKVSGLTADLREAVTKEDECLKLSQKSLLSDKIQAADGQRDALYSGYKKGVDGYADFPVAALAESAKVLAQHIKDYDIDPKMQLDKETGLLINFIADLEGKFAEHVTALALTPFVTNMKTANEAVRSLTASRTDERTVVEVGALKKARAASDTAYKNLVKMVNALAMVEGDANYAAFIDYVNTEIVHYKREVLGQTASKPGEGADISPDNNDERPGEL</sequence>
<organism evidence="2 3">
    <name type="scientific">Parabacteroides hominis</name>
    <dbReference type="NCBI Taxonomy" id="2763057"/>
    <lineage>
        <taxon>Bacteria</taxon>
        <taxon>Pseudomonadati</taxon>
        <taxon>Bacteroidota</taxon>
        <taxon>Bacteroidia</taxon>
        <taxon>Bacteroidales</taxon>
        <taxon>Tannerellaceae</taxon>
        <taxon>Parabacteroides</taxon>
    </lineage>
</organism>
<accession>A0ABR7DMD8</accession>
<keyword evidence="3" id="KW-1185">Reference proteome</keyword>
<evidence type="ECO:0008006" key="4">
    <source>
        <dbReference type="Google" id="ProtNLM"/>
    </source>
</evidence>
<dbReference type="InterPro" id="IPR046228">
    <property type="entry name" value="DUF6261"/>
</dbReference>